<feature type="compositionally biased region" description="Polar residues" evidence="1">
    <location>
        <begin position="569"/>
        <end position="583"/>
    </location>
</feature>
<dbReference type="SUPFAM" id="SSF56112">
    <property type="entry name" value="Protein kinase-like (PK-like)"/>
    <property type="match status" value="1"/>
</dbReference>
<protein>
    <submittedName>
        <fullName evidence="3">Cyclin-dependent kinase-like 4</fullName>
    </submittedName>
</protein>
<sequence length="594" mass="67163">MSDQRPFGMALPSPSVFVENPDGVRRSENDCDYLGRPLTPSNASNAGSSEGESSRTSINTVSDLGLHAAPTLLSERRCKCKPQGIGEPHMPQHQYINVFIQNGCWDKDLPITIPHDTSGDAIFTDWDCNDLILFKAYQQYFFVPFFDFTSDTLPSYNFHQDTAMPWQECQRIEHGGAPQLFAVKEIFSGDRETYKKELSALEMTFGKMHGDDHLVKLLFTFQQGEKFFLVFECADGNLQEFWESESWQQHTGNDQWAYEQCFGIATALKKIHGMSTWQKQKRGGLSDRDAVEEREFGRHGDIKARNILWFKKYGDKRNHMVLSDLGLTRYHSSLTRSQVRYTDLDGLTRQYGPPEMDLGECISQGYDIWSLGCVYLEFCIWYLEGPVGIDKFEEILESETSPPPTTNFREPTYFNIKVGRDGKRKATVKPVIRKTVRRLQGLPDCTPFAKKMLLLIERRMLKAMPKQRIPIDKLCRELSMVKDSLPKTGGAEHTTGELVQHTRGEWSGDGTPLSRPLSLISGELPAEAARPGPEALEVITHIDSLIAPRVPGSSLPSSVSPARAETGREATTSQPPSDQSTQGKRSRRRGRRHQ</sequence>
<dbReference type="EMBL" id="JAQQWL010000001">
    <property type="protein sequence ID" value="KAK8091247.1"/>
    <property type="molecule type" value="Genomic_DNA"/>
</dbReference>
<gene>
    <name evidence="3" type="ORF">PG994_000752</name>
</gene>
<reference evidence="3 4" key="1">
    <citation type="submission" date="2023-01" db="EMBL/GenBank/DDBJ databases">
        <title>Analysis of 21 Apiospora genomes using comparative genomics revels a genus with tremendous synthesis potential of carbohydrate active enzymes and secondary metabolites.</title>
        <authorList>
            <person name="Sorensen T."/>
        </authorList>
    </citation>
    <scope>NUCLEOTIDE SEQUENCE [LARGE SCALE GENOMIC DNA]</scope>
    <source>
        <strain evidence="3 4">CBS 135458</strain>
    </source>
</reference>
<accession>A0ABR1X7E2</accession>
<comment type="caution">
    <text evidence="3">The sequence shown here is derived from an EMBL/GenBank/DDBJ whole genome shotgun (WGS) entry which is preliminary data.</text>
</comment>
<evidence type="ECO:0000313" key="4">
    <source>
        <dbReference type="Proteomes" id="UP001480595"/>
    </source>
</evidence>
<dbReference type="PANTHER" id="PTHR24359:SF37">
    <property type="entry name" value="PROTEIN KINASE DOMAIN-CONTAINING PROTEIN"/>
    <property type="match status" value="1"/>
</dbReference>
<feature type="compositionally biased region" description="Low complexity" evidence="1">
    <location>
        <begin position="548"/>
        <end position="564"/>
    </location>
</feature>
<feature type="region of interest" description="Disordered" evidence="1">
    <location>
        <begin position="485"/>
        <end position="514"/>
    </location>
</feature>
<dbReference type="RefSeq" id="XP_066722793.1">
    <property type="nucleotide sequence ID" value="XM_066852161.1"/>
</dbReference>
<proteinExistence type="predicted"/>
<feature type="compositionally biased region" description="Basic residues" evidence="1">
    <location>
        <begin position="584"/>
        <end position="594"/>
    </location>
</feature>
<organism evidence="3 4">
    <name type="scientific">Apiospora phragmitis</name>
    <dbReference type="NCBI Taxonomy" id="2905665"/>
    <lineage>
        <taxon>Eukaryota</taxon>
        <taxon>Fungi</taxon>
        <taxon>Dikarya</taxon>
        <taxon>Ascomycota</taxon>
        <taxon>Pezizomycotina</taxon>
        <taxon>Sordariomycetes</taxon>
        <taxon>Xylariomycetidae</taxon>
        <taxon>Amphisphaeriales</taxon>
        <taxon>Apiosporaceae</taxon>
        <taxon>Apiospora</taxon>
    </lineage>
</organism>
<evidence type="ECO:0000256" key="1">
    <source>
        <dbReference type="SAM" id="MobiDB-lite"/>
    </source>
</evidence>
<dbReference type="Gene3D" id="1.10.510.10">
    <property type="entry name" value="Transferase(Phosphotransferase) domain 1"/>
    <property type="match status" value="1"/>
</dbReference>
<feature type="region of interest" description="Disordered" evidence="1">
    <location>
        <begin position="548"/>
        <end position="594"/>
    </location>
</feature>
<name>A0ABR1X7E2_9PEZI</name>
<evidence type="ECO:0000259" key="2">
    <source>
        <dbReference type="PROSITE" id="PS50011"/>
    </source>
</evidence>
<keyword evidence="4" id="KW-1185">Reference proteome</keyword>
<dbReference type="PROSITE" id="PS50011">
    <property type="entry name" value="PROTEIN_KINASE_DOM"/>
    <property type="match status" value="1"/>
</dbReference>
<dbReference type="Pfam" id="PF00069">
    <property type="entry name" value="Pkinase"/>
    <property type="match status" value="1"/>
</dbReference>
<feature type="compositionally biased region" description="Low complexity" evidence="1">
    <location>
        <begin position="41"/>
        <end position="51"/>
    </location>
</feature>
<dbReference type="GeneID" id="92085224"/>
<dbReference type="InterPro" id="IPR011009">
    <property type="entry name" value="Kinase-like_dom_sf"/>
</dbReference>
<evidence type="ECO:0000313" key="3">
    <source>
        <dbReference type="EMBL" id="KAK8091247.1"/>
    </source>
</evidence>
<dbReference type="Proteomes" id="UP001480595">
    <property type="component" value="Unassembled WGS sequence"/>
</dbReference>
<dbReference type="InterPro" id="IPR000719">
    <property type="entry name" value="Prot_kinase_dom"/>
</dbReference>
<feature type="region of interest" description="Disordered" evidence="1">
    <location>
        <begin position="1"/>
        <end position="57"/>
    </location>
</feature>
<feature type="domain" description="Protein kinase" evidence="2">
    <location>
        <begin position="131"/>
        <end position="481"/>
    </location>
</feature>
<dbReference type="PANTHER" id="PTHR24359">
    <property type="entry name" value="SERINE/THREONINE-PROTEIN KINASE SBK1"/>
    <property type="match status" value="1"/>
</dbReference>
<dbReference type="SMART" id="SM00220">
    <property type="entry name" value="S_TKc"/>
    <property type="match status" value="1"/>
</dbReference>